<dbReference type="HOGENOM" id="CLU_030866_1_0_0"/>
<keyword evidence="1" id="KW-0472">Membrane</keyword>
<feature type="transmembrane region" description="Helical" evidence="1">
    <location>
        <begin position="273"/>
        <end position="296"/>
    </location>
</feature>
<protein>
    <recommendedName>
        <fullName evidence="4">Polysaccharide biosynthesis protein</fullName>
    </recommendedName>
</protein>
<dbReference type="InterPro" id="IPR052556">
    <property type="entry name" value="PolySynth_Transporter"/>
</dbReference>
<dbReference type="BioCyc" id="HAUR316274:GHYA-5151-MONOMER"/>
<dbReference type="KEGG" id="hau:Haur_5089"/>
<dbReference type="AlphaFoldDB" id="A9B8Q3"/>
<dbReference type="PANTHER" id="PTHR43424">
    <property type="entry name" value="LOCUS PUTATIVE PROTEIN 1-RELATED"/>
    <property type="match status" value="1"/>
</dbReference>
<feature type="transmembrane region" description="Helical" evidence="1">
    <location>
        <begin position="60"/>
        <end position="82"/>
    </location>
</feature>
<dbReference type="InParanoid" id="A9B8Q3"/>
<keyword evidence="1" id="KW-0812">Transmembrane</keyword>
<gene>
    <name evidence="2" type="ordered locus">Haur_5089</name>
</gene>
<evidence type="ECO:0008006" key="4">
    <source>
        <dbReference type="Google" id="ProtNLM"/>
    </source>
</evidence>
<proteinExistence type="predicted"/>
<dbReference type="Proteomes" id="UP000000787">
    <property type="component" value="Plasmid pHAU01"/>
</dbReference>
<feature type="transmembrane region" description="Helical" evidence="1">
    <location>
        <begin position="134"/>
        <end position="151"/>
    </location>
</feature>
<keyword evidence="2" id="KW-0614">Plasmid</keyword>
<name>A9B8Q3_HERA2</name>
<evidence type="ECO:0000256" key="1">
    <source>
        <dbReference type="SAM" id="Phobius"/>
    </source>
</evidence>
<dbReference type="PANTHER" id="PTHR43424:SF1">
    <property type="entry name" value="LOCUS PUTATIVE PROTEIN 1-RELATED"/>
    <property type="match status" value="1"/>
</dbReference>
<organism evidence="2 3">
    <name type="scientific">Herpetosiphon aurantiacus (strain ATCC 23779 / DSM 785 / 114-95)</name>
    <dbReference type="NCBI Taxonomy" id="316274"/>
    <lineage>
        <taxon>Bacteria</taxon>
        <taxon>Bacillati</taxon>
        <taxon>Chloroflexota</taxon>
        <taxon>Chloroflexia</taxon>
        <taxon>Herpetosiphonales</taxon>
        <taxon>Herpetosiphonaceae</taxon>
        <taxon>Herpetosiphon</taxon>
    </lineage>
</organism>
<keyword evidence="3" id="KW-1185">Reference proteome</keyword>
<feature type="transmembrane region" description="Helical" evidence="1">
    <location>
        <begin position="367"/>
        <end position="386"/>
    </location>
</feature>
<feature type="transmembrane region" description="Helical" evidence="1">
    <location>
        <begin position="338"/>
        <end position="361"/>
    </location>
</feature>
<keyword evidence="1" id="KW-1133">Transmembrane helix</keyword>
<feature type="transmembrane region" description="Helical" evidence="1">
    <location>
        <begin position="29"/>
        <end position="48"/>
    </location>
</feature>
<reference evidence="2 3" key="1">
    <citation type="journal article" date="2011" name="Stand. Genomic Sci.">
        <title>Complete genome sequence of the filamentous gliding predatory bacterium Herpetosiphon aurantiacus type strain (114-95(T)).</title>
        <authorList>
            <person name="Kiss H."/>
            <person name="Nett M."/>
            <person name="Domin N."/>
            <person name="Martin K."/>
            <person name="Maresca J.A."/>
            <person name="Copeland A."/>
            <person name="Lapidus A."/>
            <person name="Lucas S."/>
            <person name="Berry K.W."/>
            <person name="Glavina Del Rio T."/>
            <person name="Dalin E."/>
            <person name="Tice H."/>
            <person name="Pitluck S."/>
            <person name="Richardson P."/>
            <person name="Bruce D."/>
            <person name="Goodwin L."/>
            <person name="Han C."/>
            <person name="Detter J.C."/>
            <person name="Schmutz J."/>
            <person name="Brettin T."/>
            <person name="Land M."/>
            <person name="Hauser L."/>
            <person name="Kyrpides N.C."/>
            <person name="Ivanova N."/>
            <person name="Goker M."/>
            <person name="Woyke T."/>
            <person name="Klenk H.P."/>
            <person name="Bryant D.A."/>
        </authorList>
    </citation>
    <scope>NUCLEOTIDE SEQUENCE [LARGE SCALE GENOMIC DNA]</scope>
    <source>
        <strain evidence="3">ATCC 23779 / DSM 785 / 114-95</strain>
        <plasmid evidence="2">pHAU01</plasmid>
    </source>
</reference>
<feature type="transmembrane region" description="Helical" evidence="1">
    <location>
        <begin position="97"/>
        <end position="122"/>
    </location>
</feature>
<sequence>MGTGFGFFFWMMAAHMAIPDDVGRSSALISAASLIASLAQMGLGYVILRYLRQHPNPSSFIHASMVISGFLAVVLAGGAFMTMDQWFPHLNNDSDRWLIGSIVVILPTSLALSQLVHWVFLAQQRLTFSLLKQGGQAGLALILILCFQPMGGFWAIMLAYTTAVVIVTAVSIGLGLPKVIPQYQRTLSWKHWPQHALVNDAFPNYLADQLQRLPDMLLPLVVVHQAGAQRGAIFFIMWSLGSSISAWASSTADSFLREGMYHPDHLTNLVPRVLMTGFGLTLGLGSILALISPILLPWYGPTYTTNGYPFLLVLLLSNIPWVGTTLLITLLRIQERRVAVLVSLVMSNGFGSIVIMLLLPYGLLAAGWGWFGVQVAVVLGIGSYSYQTRHMHNKRSRSDKALVAEIER</sequence>
<evidence type="ECO:0000313" key="3">
    <source>
        <dbReference type="Proteomes" id="UP000000787"/>
    </source>
</evidence>
<geneLocation type="plasmid" evidence="2 3">
    <name>pHAU01</name>
</geneLocation>
<dbReference type="EMBL" id="CP000876">
    <property type="protein sequence ID" value="ABX07717.1"/>
    <property type="molecule type" value="Genomic_DNA"/>
</dbReference>
<feature type="transmembrane region" description="Helical" evidence="1">
    <location>
        <begin position="157"/>
        <end position="176"/>
    </location>
</feature>
<evidence type="ECO:0000313" key="2">
    <source>
        <dbReference type="EMBL" id="ABX07717.1"/>
    </source>
</evidence>
<accession>A9B8Q3</accession>
<feature type="transmembrane region" description="Helical" evidence="1">
    <location>
        <begin position="308"/>
        <end position="331"/>
    </location>
</feature>